<accession>A0ABU9E887</accession>
<dbReference type="Proteomes" id="UP001484239">
    <property type="component" value="Unassembled WGS sequence"/>
</dbReference>
<reference evidence="2 3" key="1">
    <citation type="submission" date="2024-02" db="EMBL/GenBank/DDBJ databases">
        <title>A novel Gemmatimonadota bacterium.</title>
        <authorList>
            <person name="Du Z.-J."/>
            <person name="Ye Y.-Q."/>
        </authorList>
    </citation>
    <scope>NUCLEOTIDE SEQUENCE [LARGE SCALE GENOMIC DNA]</scope>
    <source>
        <strain evidence="2 3">DH-20</strain>
    </source>
</reference>
<comment type="caution">
    <text evidence="2">The sequence shown here is derived from an EMBL/GenBank/DDBJ whole genome shotgun (WGS) entry which is preliminary data.</text>
</comment>
<keyword evidence="3" id="KW-1185">Reference proteome</keyword>
<proteinExistence type="predicted"/>
<keyword evidence="1" id="KW-0732">Signal</keyword>
<evidence type="ECO:0000313" key="2">
    <source>
        <dbReference type="EMBL" id="MEK9500943.1"/>
    </source>
</evidence>
<dbReference type="EMBL" id="JBBHLI010000003">
    <property type="protein sequence ID" value="MEK9500943.1"/>
    <property type="molecule type" value="Genomic_DNA"/>
</dbReference>
<dbReference type="RefSeq" id="WP_405284045.1">
    <property type="nucleotide sequence ID" value="NZ_CP144380.1"/>
</dbReference>
<evidence type="ECO:0000313" key="3">
    <source>
        <dbReference type="Proteomes" id="UP001484239"/>
    </source>
</evidence>
<protein>
    <submittedName>
        <fullName evidence="2">Uncharacterized protein</fullName>
    </submittedName>
</protein>
<organism evidence="2 3">
    <name type="scientific">Gaopeijia maritima</name>
    <dbReference type="NCBI Taxonomy" id="3119007"/>
    <lineage>
        <taxon>Bacteria</taxon>
        <taxon>Pseudomonadati</taxon>
        <taxon>Gemmatimonadota</taxon>
        <taxon>Longimicrobiia</taxon>
        <taxon>Gaopeijiales</taxon>
        <taxon>Gaopeijiaceae</taxon>
        <taxon>Gaopeijia</taxon>
    </lineage>
</organism>
<feature type="chain" id="PRO_5046906811" evidence="1">
    <location>
        <begin position="18"/>
        <end position="188"/>
    </location>
</feature>
<gene>
    <name evidence="2" type="ORF">WI372_08145</name>
</gene>
<sequence length="188" mass="20008">MSALTLRRLAIAMPALAAGLAVASVVVAEAAVWGVARSLVPLVFAVTIALEWAVDLYTDEGLLRLVFDKLESLWDSAGAGFYGVVAAATFVRLEAVTLAEEWTEAGSARAFFESELFETLIGFSMDSLFNSIEAGIWFVGWLDLPTVEALGLGAACFAAYGLGRWAWPDDGPDDTLETALERLTGQGP</sequence>
<feature type="signal peptide" evidence="1">
    <location>
        <begin position="1"/>
        <end position="17"/>
    </location>
</feature>
<name>A0ABU9E887_9BACT</name>
<evidence type="ECO:0000256" key="1">
    <source>
        <dbReference type="SAM" id="SignalP"/>
    </source>
</evidence>